<feature type="compositionally biased region" description="Pro residues" evidence="1">
    <location>
        <begin position="216"/>
        <end position="233"/>
    </location>
</feature>
<feature type="region of interest" description="Disordered" evidence="1">
    <location>
        <begin position="194"/>
        <end position="257"/>
    </location>
</feature>
<keyword evidence="3" id="KW-1185">Reference proteome</keyword>
<feature type="compositionally biased region" description="Low complexity" evidence="1">
    <location>
        <begin position="142"/>
        <end position="165"/>
    </location>
</feature>
<dbReference type="OrthoDB" id="10636830at2759"/>
<feature type="region of interest" description="Disordered" evidence="1">
    <location>
        <begin position="473"/>
        <end position="516"/>
    </location>
</feature>
<gene>
    <name evidence="2" type="ORF">GTA08_BOTSDO08479</name>
</gene>
<evidence type="ECO:0000313" key="2">
    <source>
        <dbReference type="EMBL" id="KAF4303672.1"/>
    </source>
</evidence>
<dbReference type="EMBL" id="WWBZ02000051">
    <property type="protein sequence ID" value="KAF4303672.1"/>
    <property type="molecule type" value="Genomic_DNA"/>
</dbReference>
<proteinExistence type="predicted"/>
<protein>
    <submittedName>
        <fullName evidence="2">Uncharacterized protein</fullName>
    </submittedName>
</protein>
<accession>A0A8H4N5I8</accession>
<name>A0A8H4N5I8_9PEZI</name>
<feature type="compositionally biased region" description="Pro residues" evidence="1">
    <location>
        <begin position="241"/>
        <end position="251"/>
    </location>
</feature>
<evidence type="ECO:0000256" key="1">
    <source>
        <dbReference type="SAM" id="MobiDB-lite"/>
    </source>
</evidence>
<feature type="compositionally biased region" description="Pro residues" evidence="1">
    <location>
        <begin position="198"/>
        <end position="209"/>
    </location>
</feature>
<sequence length="516" mass="56342">MAPPASQRSRRKKRDSSNTGGETTMPESANSKRKSPASPAKSEDNGKEEMCLRHSPEADSGDTSDGSADPIPQRSSRSRLAPAQEDEPKTPTPSAAAPRHTQYIKALTQSIFSRTSRANPSDKEPAAGKPAHKPDTKWKPLTTAASQAVTPAAASTTQPEHSHIAPQAADIAASATFNATTELLYSATRLWSSISLPPNTPAPTTPKPLPKFLLYRPPPAPQRAPKPKTVPPPAKDRIPAPCKPSLPPPATGPGAANPPAALVGATLARYGIPADARAFECEKCGVARPVRLVADEAWLAVWTCAYCMEPGAAREGGETHVRWCWRGRHETRRALHEVRTAEGVAVEMADCGGCLQEGLEDVWGVSVEERAWEEAARRGVVERFEEDRKRGMRKEAREDLERSFQSVLAGLMDDCLKEGLRGLVGPLLDVELKTDEDVKMWEASLKQEGWEGWNTRRMCDGEYYIVEGRGGKGVKERLKKPESEKPQESVVEVKARKRRGRSTKSRRGGKKQKTDR</sequence>
<feature type="compositionally biased region" description="Basic and acidic residues" evidence="1">
    <location>
        <begin position="41"/>
        <end position="57"/>
    </location>
</feature>
<feature type="compositionally biased region" description="Basic and acidic residues" evidence="1">
    <location>
        <begin position="120"/>
        <end position="138"/>
    </location>
</feature>
<comment type="caution">
    <text evidence="2">The sequence shown here is derived from an EMBL/GenBank/DDBJ whole genome shotgun (WGS) entry which is preliminary data.</text>
</comment>
<feature type="compositionally biased region" description="Basic residues" evidence="1">
    <location>
        <begin position="495"/>
        <end position="516"/>
    </location>
</feature>
<reference evidence="2" key="1">
    <citation type="submission" date="2020-04" db="EMBL/GenBank/DDBJ databases">
        <title>Genome Assembly and Annotation of Botryosphaeria dothidea sdau 11-99, a Latent Pathogen of Apple Fruit Ring Rot in China.</title>
        <authorList>
            <person name="Yu C."/>
            <person name="Diao Y."/>
            <person name="Lu Q."/>
            <person name="Zhao J."/>
            <person name="Cui S."/>
            <person name="Peng C."/>
            <person name="He B."/>
            <person name="Liu H."/>
        </authorList>
    </citation>
    <scope>NUCLEOTIDE SEQUENCE [LARGE SCALE GENOMIC DNA]</scope>
    <source>
        <strain evidence="2">Sdau11-99</strain>
    </source>
</reference>
<evidence type="ECO:0000313" key="3">
    <source>
        <dbReference type="Proteomes" id="UP000572817"/>
    </source>
</evidence>
<feature type="compositionally biased region" description="Polar residues" evidence="1">
    <location>
        <begin position="18"/>
        <end position="27"/>
    </location>
</feature>
<feature type="compositionally biased region" description="Polar residues" evidence="1">
    <location>
        <begin position="107"/>
        <end position="119"/>
    </location>
</feature>
<organism evidence="2 3">
    <name type="scientific">Botryosphaeria dothidea</name>
    <dbReference type="NCBI Taxonomy" id="55169"/>
    <lineage>
        <taxon>Eukaryota</taxon>
        <taxon>Fungi</taxon>
        <taxon>Dikarya</taxon>
        <taxon>Ascomycota</taxon>
        <taxon>Pezizomycotina</taxon>
        <taxon>Dothideomycetes</taxon>
        <taxon>Dothideomycetes incertae sedis</taxon>
        <taxon>Botryosphaeriales</taxon>
        <taxon>Botryosphaeriaceae</taxon>
        <taxon>Botryosphaeria</taxon>
    </lineage>
</organism>
<dbReference type="AlphaFoldDB" id="A0A8H4N5I8"/>
<feature type="compositionally biased region" description="Basic and acidic residues" evidence="1">
    <location>
        <begin position="473"/>
        <end position="494"/>
    </location>
</feature>
<dbReference type="Proteomes" id="UP000572817">
    <property type="component" value="Unassembled WGS sequence"/>
</dbReference>
<feature type="region of interest" description="Disordered" evidence="1">
    <location>
        <begin position="1"/>
        <end position="165"/>
    </location>
</feature>